<dbReference type="EMBL" id="AGSN01000015">
    <property type="protein sequence ID" value="EHH13909.1"/>
    <property type="molecule type" value="Genomic_DNA"/>
</dbReference>
<protein>
    <submittedName>
        <fullName evidence="1">Uncharacterized protein</fullName>
    </submittedName>
</protein>
<evidence type="ECO:0000313" key="1">
    <source>
        <dbReference type="EMBL" id="EHH13909.1"/>
    </source>
</evidence>
<dbReference type="Proteomes" id="UP000002949">
    <property type="component" value="Unassembled WGS sequence"/>
</dbReference>
<reference evidence="1 2" key="1">
    <citation type="journal article" date="2012" name="J. Bacteriol.">
        <title>Draft Genome Sequence of Plant Growth-Promoting Rhizobium Mesorhizobium amorphae, Isolated from Zinc-Lead Mine Tailings.</title>
        <authorList>
            <person name="Hao X."/>
            <person name="Lin Y."/>
            <person name="Johnstone L."/>
            <person name="Baltrus D.A."/>
            <person name="Miller S.J."/>
            <person name="Wei G."/>
            <person name="Rensing C."/>
        </authorList>
    </citation>
    <scope>NUCLEOTIDE SEQUENCE [LARGE SCALE GENOMIC DNA]</scope>
    <source>
        <strain evidence="1 2">CCNWGS0123</strain>
    </source>
</reference>
<accession>G6Y2Z3</accession>
<name>G6Y2Z3_9HYPH</name>
<dbReference type="AlphaFoldDB" id="G6Y2Z3"/>
<keyword evidence="2" id="KW-1185">Reference proteome</keyword>
<organism evidence="1 2">
    <name type="scientific">Mesorhizobium amorphae CCNWGS0123</name>
    <dbReference type="NCBI Taxonomy" id="1082933"/>
    <lineage>
        <taxon>Bacteria</taxon>
        <taxon>Pseudomonadati</taxon>
        <taxon>Pseudomonadota</taxon>
        <taxon>Alphaproteobacteria</taxon>
        <taxon>Hyphomicrobiales</taxon>
        <taxon>Phyllobacteriaceae</taxon>
        <taxon>Mesorhizobium</taxon>
    </lineage>
</organism>
<proteinExistence type="predicted"/>
<evidence type="ECO:0000313" key="2">
    <source>
        <dbReference type="Proteomes" id="UP000002949"/>
    </source>
</evidence>
<sequence>MREGSCRGARNAGNGSAEIGLAKILSIALGDLPKSAADIEQALSLVIDQTKKMSVDEGVKVSGQLCGRVSR</sequence>
<gene>
    <name evidence="1" type="ORF">MEA186_01231</name>
</gene>